<dbReference type="SUPFAM" id="SSF55729">
    <property type="entry name" value="Acyl-CoA N-acyltransferases (Nat)"/>
    <property type="match status" value="1"/>
</dbReference>
<evidence type="ECO:0000313" key="3">
    <source>
        <dbReference type="Proteomes" id="UP000243793"/>
    </source>
</evidence>
<dbReference type="PANTHER" id="PTHR13355:SF11">
    <property type="entry name" value="GLUCOSAMINE 6-PHOSPHATE N-ACETYLTRANSFERASE"/>
    <property type="match status" value="1"/>
</dbReference>
<proteinExistence type="predicted"/>
<evidence type="ECO:0000259" key="1">
    <source>
        <dbReference type="PROSITE" id="PS51186"/>
    </source>
</evidence>
<organism evidence="2 3">
    <name type="scientific">Oceanisphaera avium</name>
    <dbReference type="NCBI Taxonomy" id="1903694"/>
    <lineage>
        <taxon>Bacteria</taxon>
        <taxon>Pseudomonadati</taxon>
        <taxon>Pseudomonadota</taxon>
        <taxon>Gammaproteobacteria</taxon>
        <taxon>Aeromonadales</taxon>
        <taxon>Aeromonadaceae</taxon>
        <taxon>Oceanisphaera</taxon>
    </lineage>
</organism>
<keyword evidence="2" id="KW-0808">Transferase</keyword>
<dbReference type="GO" id="GO:0004343">
    <property type="term" value="F:glucosamine 6-phosphate N-acetyltransferase activity"/>
    <property type="evidence" value="ECO:0007669"/>
    <property type="project" value="TreeGrafter"/>
</dbReference>
<gene>
    <name evidence="2" type="ORF">CBP12_11065</name>
</gene>
<dbReference type="OrthoDB" id="9796171at2"/>
<protein>
    <submittedName>
        <fullName evidence="2">GNAT family N-acetyltransferase</fullName>
    </submittedName>
</protein>
<dbReference type="EMBL" id="CP021376">
    <property type="protein sequence ID" value="ART80615.1"/>
    <property type="molecule type" value="Genomic_DNA"/>
</dbReference>
<reference evidence="3" key="1">
    <citation type="submission" date="2017-05" db="EMBL/GenBank/DDBJ databases">
        <authorList>
            <person name="Sung H."/>
        </authorList>
    </citation>
    <scope>NUCLEOTIDE SEQUENCE [LARGE SCALE GENOMIC DNA]</scope>
    <source>
        <strain evidence="3">AMac2203</strain>
    </source>
</reference>
<dbReference type="RefSeq" id="WP_086964484.1">
    <property type="nucleotide sequence ID" value="NZ_CP021376.1"/>
</dbReference>
<evidence type="ECO:0000313" key="2">
    <source>
        <dbReference type="EMBL" id="ART80615.1"/>
    </source>
</evidence>
<feature type="domain" description="N-acetyltransferase" evidence="1">
    <location>
        <begin position="4"/>
        <end position="140"/>
    </location>
</feature>
<keyword evidence="3" id="KW-1185">Reference proteome</keyword>
<dbReference type="PROSITE" id="PS51186">
    <property type="entry name" value="GNAT"/>
    <property type="match status" value="1"/>
</dbReference>
<dbReference type="InterPro" id="IPR000182">
    <property type="entry name" value="GNAT_dom"/>
</dbReference>
<dbReference type="KEGG" id="ocm:CBP12_11065"/>
<dbReference type="InterPro" id="IPR016181">
    <property type="entry name" value="Acyl_CoA_acyltransferase"/>
</dbReference>
<dbReference type="Proteomes" id="UP000243793">
    <property type="component" value="Chromosome"/>
</dbReference>
<dbReference type="Pfam" id="PF13673">
    <property type="entry name" value="Acetyltransf_10"/>
    <property type="match status" value="1"/>
</dbReference>
<dbReference type="InterPro" id="IPR039143">
    <property type="entry name" value="GNPNAT1-like"/>
</dbReference>
<sequence>MLEIHLVVYDATYRPHIQHIREKVFISEQAVAPELEFDGLDEQALQLLLAVDNHYVGTGRMLSDGRIGRIAILKEFRGQGLGAKMMRALINTAQARGYSRVYLGAQTHAVDFYAKLGFTPYGEEFMDAGIPHLSMEYIVKAKE</sequence>
<dbReference type="Gene3D" id="3.40.630.30">
    <property type="match status" value="1"/>
</dbReference>
<dbReference type="CDD" id="cd04301">
    <property type="entry name" value="NAT_SF"/>
    <property type="match status" value="1"/>
</dbReference>
<dbReference type="AlphaFoldDB" id="A0A1Y0D0S4"/>
<dbReference type="PANTHER" id="PTHR13355">
    <property type="entry name" value="GLUCOSAMINE 6-PHOSPHATE N-ACETYLTRANSFERASE"/>
    <property type="match status" value="1"/>
</dbReference>
<accession>A0A1Y0D0S4</accession>
<name>A0A1Y0D0S4_9GAMM</name>